<keyword evidence="1" id="KW-0175">Coiled coil</keyword>
<evidence type="ECO:0000313" key="3">
    <source>
        <dbReference type="EMBL" id="KAH7150280.1"/>
    </source>
</evidence>
<dbReference type="PANTHER" id="PTHR40619">
    <property type="entry name" value="FUNGAL STAND N-TERMINAL GOODBYE DOMAIN-CONTAINING PROTEIN"/>
    <property type="match status" value="1"/>
</dbReference>
<feature type="coiled-coil region" evidence="1">
    <location>
        <begin position="309"/>
        <end position="346"/>
    </location>
</feature>
<dbReference type="Pfam" id="PF24809">
    <property type="entry name" value="DUF7708"/>
    <property type="match status" value="1"/>
</dbReference>
<sequence>MNSEDVREAKRLVRTYSLEVAERLSPISDAHPLGEMLRHNVDGLDRQDIEDPWRKFFEPVATTKNDPISALISVEAAQLREKWVTFHGSCPKEDRLDLKKFDPTIDGVVDLVRESNAKWQTKRRKGGGGKFMSTFHSFCNTLDSHSALLKVLPEGNQYVSLFTGSLNAVIQASVNHERFAEGLAESLASISEHIVECKAELEIFHTPKVVEKVAELYAHVFLFLSSVMDFLMRKRFSKMLDSFNENIYKRFEDDIQKINAKASVVRDIAAQSSRAEVRSTREQLGRLDRDLRVGLQGDARHQAEMRDYATRIERELLKAQAERQELLEAGRQVKELTARLNFMLEEQGQTSIVNQRAQLESGTPRNLIAFPHQTLFTTAPQTRSMPQIKVYSAEDVARNSAHLEAFFDRQRVRMECDHFNPVRVPRDTLSRLTEWSADAASQMLWIEGPPTQADGIDNPLSMLGATFIGLASQSRVPVMSYFCELLRRDQLRSDSDESATMQGVVALVSALLRQMVELLLPIFETGIDLSAARFRLIDGTSESWADAISMFRELVKLMPEKVFCVIDGLHWFDDGSAEPYLEDLIQVLRECKCIKVLWTTTGRSASLSDHISISETTQMRNLKSGTDGLYRDLFDANT</sequence>
<comment type="caution">
    <text evidence="3">The sequence shown here is derived from an EMBL/GenBank/DDBJ whole genome shotgun (WGS) entry which is preliminary data.</text>
</comment>
<evidence type="ECO:0000256" key="1">
    <source>
        <dbReference type="SAM" id="Coils"/>
    </source>
</evidence>
<name>A0A9P9EYS5_9HYPO</name>
<keyword evidence="4" id="KW-1185">Reference proteome</keyword>
<dbReference type="OrthoDB" id="4840035at2759"/>
<dbReference type="Proteomes" id="UP000717696">
    <property type="component" value="Unassembled WGS sequence"/>
</dbReference>
<dbReference type="InterPro" id="IPR056125">
    <property type="entry name" value="DUF7708"/>
</dbReference>
<feature type="domain" description="DUF7708" evidence="2">
    <location>
        <begin position="135"/>
        <end position="276"/>
    </location>
</feature>
<dbReference type="EMBL" id="JAGMUU010000006">
    <property type="protein sequence ID" value="KAH7150280.1"/>
    <property type="molecule type" value="Genomic_DNA"/>
</dbReference>
<evidence type="ECO:0000313" key="4">
    <source>
        <dbReference type="Proteomes" id="UP000717696"/>
    </source>
</evidence>
<dbReference type="AlphaFoldDB" id="A0A9P9EYS5"/>
<accession>A0A9P9EYS5</accession>
<organism evidence="3 4">
    <name type="scientific">Dactylonectria estremocensis</name>
    <dbReference type="NCBI Taxonomy" id="1079267"/>
    <lineage>
        <taxon>Eukaryota</taxon>
        <taxon>Fungi</taxon>
        <taxon>Dikarya</taxon>
        <taxon>Ascomycota</taxon>
        <taxon>Pezizomycotina</taxon>
        <taxon>Sordariomycetes</taxon>
        <taxon>Hypocreomycetidae</taxon>
        <taxon>Hypocreales</taxon>
        <taxon>Nectriaceae</taxon>
        <taxon>Dactylonectria</taxon>
    </lineage>
</organism>
<gene>
    <name evidence="3" type="ORF">B0J13DRAFT_549856</name>
</gene>
<protein>
    <recommendedName>
        <fullName evidence="2">DUF7708 domain-containing protein</fullName>
    </recommendedName>
</protein>
<reference evidence="3" key="1">
    <citation type="journal article" date="2021" name="Nat. Commun.">
        <title>Genetic determinants of endophytism in the Arabidopsis root mycobiome.</title>
        <authorList>
            <person name="Mesny F."/>
            <person name="Miyauchi S."/>
            <person name="Thiergart T."/>
            <person name="Pickel B."/>
            <person name="Atanasova L."/>
            <person name="Karlsson M."/>
            <person name="Huettel B."/>
            <person name="Barry K.W."/>
            <person name="Haridas S."/>
            <person name="Chen C."/>
            <person name="Bauer D."/>
            <person name="Andreopoulos W."/>
            <person name="Pangilinan J."/>
            <person name="LaButti K."/>
            <person name="Riley R."/>
            <person name="Lipzen A."/>
            <person name="Clum A."/>
            <person name="Drula E."/>
            <person name="Henrissat B."/>
            <person name="Kohler A."/>
            <person name="Grigoriev I.V."/>
            <person name="Martin F.M."/>
            <person name="Hacquard S."/>
        </authorList>
    </citation>
    <scope>NUCLEOTIDE SEQUENCE</scope>
    <source>
        <strain evidence="3">MPI-CAGE-AT-0021</strain>
    </source>
</reference>
<evidence type="ECO:0000259" key="2">
    <source>
        <dbReference type="Pfam" id="PF24809"/>
    </source>
</evidence>
<proteinExistence type="predicted"/>
<dbReference type="PANTHER" id="PTHR40619:SF3">
    <property type="entry name" value="FUNGAL STAND N-TERMINAL GOODBYE DOMAIN-CONTAINING PROTEIN"/>
    <property type="match status" value="1"/>
</dbReference>